<dbReference type="InterPro" id="IPR017871">
    <property type="entry name" value="ABC_transporter-like_CS"/>
</dbReference>
<evidence type="ECO:0000256" key="5">
    <source>
        <dbReference type="SAM" id="MobiDB-lite"/>
    </source>
</evidence>
<evidence type="ECO:0000256" key="2">
    <source>
        <dbReference type="ARBA" id="ARBA00022448"/>
    </source>
</evidence>
<dbReference type="SMART" id="SM00382">
    <property type="entry name" value="AAA"/>
    <property type="match status" value="1"/>
</dbReference>
<dbReference type="GO" id="GO:0016887">
    <property type="term" value="F:ATP hydrolysis activity"/>
    <property type="evidence" value="ECO:0007669"/>
    <property type="project" value="InterPro"/>
</dbReference>
<dbReference type="Gene3D" id="3.40.50.300">
    <property type="entry name" value="P-loop containing nucleotide triphosphate hydrolases"/>
    <property type="match status" value="1"/>
</dbReference>
<evidence type="ECO:0000313" key="8">
    <source>
        <dbReference type="Proteomes" id="UP000228758"/>
    </source>
</evidence>
<comment type="caution">
    <text evidence="7">The sequence shown here is derived from an EMBL/GenBank/DDBJ whole genome shotgun (WGS) entry which is preliminary data.</text>
</comment>
<feature type="region of interest" description="Disordered" evidence="5">
    <location>
        <begin position="1"/>
        <end position="22"/>
    </location>
</feature>
<proteinExistence type="inferred from homology"/>
<feature type="domain" description="ABC transporter" evidence="6">
    <location>
        <begin position="28"/>
        <end position="253"/>
    </location>
</feature>
<dbReference type="InterPro" id="IPR027417">
    <property type="entry name" value="P-loop_NTPase"/>
</dbReference>
<evidence type="ECO:0000256" key="1">
    <source>
        <dbReference type="ARBA" id="ARBA00005417"/>
    </source>
</evidence>
<protein>
    <submittedName>
        <fullName evidence="7">ABC-2 type transport system ATP-binding protein</fullName>
    </submittedName>
</protein>
<dbReference type="AlphaFoldDB" id="A0A2M9CFA8"/>
<evidence type="ECO:0000256" key="3">
    <source>
        <dbReference type="ARBA" id="ARBA00022741"/>
    </source>
</evidence>
<keyword evidence="4 7" id="KW-0067">ATP-binding</keyword>
<reference evidence="7 8" key="1">
    <citation type="submission" date="2017-11" db="EMBL/GenBank/DDBJ databases">
        <title>Genomic Encyclopedia of Archaeal and Bacterial Type Strains, Phase II (KMG-II): From Individual Species to Whole Genera.</title>
        <authorList>
            <person name="Goeker M."/>
        </authorList>
    </citation>
    <scope>NUCLEOTIDE SEQUENCE [LARGE SCALE GENOMIC DNA]</scope>
    <source>
        <strain evidence="7 8">DSM 27393</strain>
    </source>
</reference>
<accession>A0A2M9CFA8</accession>
<sequence length="263" mass="27373">MRTSRSAGDPRAPEIHAGDMNDSPTTAIAVSVLRKTYGSYAAVEDVSFDVPHGRVVGLLGPNGAGKTTTMRMLLGLARPDAGTALLDGTPYRELAQPARTVGAMLDDGGLHPGRTARQHLTISAAMAGVDAARVPAMLTETGLGAAADRRIGGYSLGMRQRLALAAALLGEPGILVLDEPANGLDPAGMRWLRQRLRAFADAGGAVLLSSHVLAEVSNVADDIIVVAQGRIVADGPIPELTARYGGDLESYYLDLTAETAEVR</sequence>
<evidence type="ECO:0000256" key="4">
    <source>
        <dbReference type="ARBA" id="ARBA00022840"/>
    </source>
</evidence>
<evidence type="ECO:0000313" key="7">
    <source>
        <dbReference type="EMBL" id="PJJ70557.1"/>
    </source>
</evidence>
<organism evidence="7 8">
    <name type="scientific">Diaminobutyricimonas aerilata</name>
    <dbReference type="NCBI Taxonomy" id="1162967"/>
    <lineage>
        <taxon>Bacteria</taxon>
        <taxon>Bacillati</taxon>
        <taxon>Actinomycetota</taxon>
        <taxon>Actinomycetes</taxon>
        <taxon>Micrococcales</taxon>
        <taxon>Microbacteriaceae</taxon>
        <taxon>Diaminobutyricimonas</taxon>
    </lineage>
</organism>
<keyword evidence="8" id="KW-1185">Reference proteome</keyword>
<dbReference type="InterPro" id="IPR003439">
    <property type="entry name" value="ABC_transporter-like_ATP-bd"/>
</dbReference>
<comment type="similarity">
    <text evidence="1">Belongs to the ABC transporter superfamily.</text>
</comment>
<dbReference type="EMBL" id="PGFF01000001">
    <property type="protein sequence ID" value="PJJ70557.1"/>
    <property type="molecule type" value="Genomic_DNA"/>
</dbReference>
<dbReference type="SUPFAM" id="SSF52540">
    <property type="entry name" value="P-loop containing nucleoside triphosphate hydrolases"/>
    <property type="match status" value="1"/>
</dbReference>
<dbReference type="PROSITE" id="PS50893">
    <property type="entry name" value="ABC_TRANSPORTER_2"/>
    <property type="match status" value="1"/>
</dbReference>
<keyword evidence="2" id="KW-0813">Transport</keyword>
<dbReference type="PROSITE" id="PS00211">
    <property type="entry name" value="ABC_TRANSPORTER_1"/>
    <property type="match status" value="1"/>
</dbReference>
<gene>
    <name evidence="7" type="ORF">CLV46_0079</name>
</gene>
<keyword evidence="3" id="KW-0547">Nucleotide-binding</keyword>
<dbReference type="PANTHER" id="PTHR43335:SF4">
    <property type="entry name" value="ABC TRANSPORTER, ATP-BINDING PROTEIN"/>
    <property type="match status" value="1"/>
</dbReference>
<name>A0A2M9CFA8_9MICO</name>
<dbReference type="Proteomes" id="UP000228758">
    <property type="component" value="Unassembled WGS sequence"/>
</dbReference>
<dbReference type="Pfam" id="PF00005">
    <property type="entry name" value="ABC_tran"/>
    <property type="match status" value="1"/>
</dbReference>
<dbReference type="GO" id="GO:0005524">
    <property type="term" value="F:ATP binding"/>
    <property type="evidence" value="ECO:0007669"/>
    <property type="project" value="UniProtKB-KW"/>
</dbReference>
<dbReference type="InterPro" id="IPR003593">
    <property type="entry name" value="AAA+_ATPase"/>
</dbReference>
<evidence type="ECO:0000259" key="6">
    <source>
        <dbReference type="PROSITE" id="PS50893"/>
    </source>
</evidence>
<dbReference type="PANTHER" id="PTHR43335">
    <property type="entry name" value="ABC TRANSPORTER, ATP-BINDING PROTEIN"/>
    <property type="match status" value="1"/>
</dbReference>